<sequence length="311" mass="36552">MKDLKSDIYSQQFLERLKSLETKRKVIVSVLSNYRNLSKGGVEVLVKNLELSDGKSLGKVNPLILSFLIDNLINSQDHLEAKVLEFERYGIPKAVVYELIFWMQPSKFPFPNGKIENYRDFLKSKREELRRLGLDSFLELYAYESAERENFITEIKSKILLIKPENIEDNLWLTDFLKYLSPVERSELRSKVHPYVWKVLSNPQPSVPVVIDGSNVLMQKELRGPEKIDDLLSKIATLKETYFPFFIVFDANAKYKFNTRYFNYKRTYLHSPADELILSLCKQYNAVVCSKDRFREYEVAVENIWYKLIKS</sequence>
<evidence type="ECO:0000313" key="2">
    <source>
        <dbReference type="Proteomes" id="UP000094570"/>
    </source>
</evidence>
<dbReference type="Proteomes" id="UP000094570">
    <property type="component" value="Unassembled WGS sequence"/>
</dbReference>
<keyword evidence="2" id="KW-1185">Reference proteome</keyword>
<accession>A0A1E3G1L3</accession>
<reference evidence="2" key="1">
    <citation type="submission" date="2016-04" db="EMBL/GenBank/DDBJ databases">
        <title>The genome sequence project of a novel Fervidobacterium isolate from a hot spring in Thailand.</title>
        <authorList>
            <person name="Gonzalez J.M."/>
            <person name="Cuecas A."/>
            <person name="Kanoksilapatham W."/>
        </authorList>
    </citation>
    <scope>NUCLEOTIDE SEQUENCE [LARGE SCALE GENOMIC DNA]</scope>
    <source>
        <strain evidence="2">FC2004</strain>
    </source>
</reference>
<dbReference type="STRING" id="1008305.A4H02_09050"/>
<name>A0A1E3G1L3_9BACT</name>
<organism evidence="1 2">
    <name type="scientific">Fervidobacterium thailandense</name>
    <dbReference type="NCBI Taxonomy" id="1008305"/>
    <lineage>
        <taxon>Bacteria</taxon>
        <taxon>Thermotogati</taxon>
        <taxon>Thermotogota</taxon>
        <taxon>Thermotogae</taxon>
        <taxon>Thermotogales</taxon>
        <taxon>Fervidobacteriaceae</taxon>
        <taxon>Fervidobacterium</taxon>
    </lineage>
</organism>
<comment type="caution">
    <text evidence="1">The sequence shown here is derived from an EMBL/GenBank/DDBJ whole genome shotgun (WGS) entry which is preliminary data.</text>
</comment>
<gene>
    <name evidence="1" type="ORF">A4H02_09050</name>
</gene>
<protein>
    <submittedName>
        <fullName evidence="1">Ribonuclease</fullName>
    </submittedName>
</protein>
<proteinExistence type="predicted"/>
<dbReference type="AlphaFoldDB" id="A0A1E3G1L3"/>
<evidence type="ECO:0000313" key="1">
    <source>
        <dbReference type="EMBL" id="ODN29753.1"/>
    </source>
</evidence>
<dbReference type="OrthoDB" id="37088at2"/>
<dbReference type="EMBL" id="LWAF01000021">
    <property type="protein sequence ID" value="ODN29753.1"/>
    <property type="molecule type" value="Genomic_DNA"/>
</dbReference>